<dbReference type="SUPFAM" id="SSF56655">
    <property type="entry name" value="Carbohydrate phosphatase"/>
    <property type="match status" value="1"/>
</dbReference>
<comment type="similarity">
    <text evidence="4">Belongs to the inositol monophosphatase superfamily. CysQ family.</text>
</comment>
<keyword evidence="4" id="KW-1003">Cell membrane</keyword>
<evidence type="ECO:0000256" key="5">
    <source>
        <dbReference type="PIRSR" id="PIRSR600760-2"/>
    </source>
</evidence>
<dbReference type="Gene3D" id="3.40.190.80">
    <property type="match status" value="1"/>
</dbReference>
<dbReference type="PANTHER" id="PTHR43028:SF5">
    <property type="entry name" value="3'(2'),5'-BISPHOSPHATE NUCLEOTIDASE 1"/>
    <property type="match status" value="1"/>
</dbReference>
<feature type="binding site" evidence="4">
    <location>
        <position position="88"/>
    </location>
    <ligand>
        <name>Mg(2+)</name>
        <dbReference type="ChEBI" id="CHEBI:18420"/>
        <label>2</label>
    </ligand>
</feature>
<dbReference type="PROSITE" id="PS00629">
    <property type="entry name" value="IMP_1"/>
    <property type="match status" value="1"/>
</dbReference>
<feature type="binding site" evidence="4">
    <location>
        <position position="90"/>
    </location>
    <ligand>
        <name>Mg(2+)</name>
        <dbReference type="ChEBI" id="CHEBI:18420"/>
        <label>1</label>
    </ligand>
</feature>
<evidence type="ECO:0000256" key="4">
    <source>
        <dbReference type="HAMAP-Rule" id="MF_02095"/>
    </source>
</evidence>
<dbReference type="GO" id="GO:0000287">
    <property type="term" value="F:magnesium ion binding"/>
    <property type="evidence" value="ECO:0007669"/>
    <property type="project" value="UniProtKB-UniRule"/>
</dbReference>
<dbReference type="PANTHER" id="PTHR43028">
    <property type="entry name" value="3'(2'),5'-BISPHOSPHATE NUCLEOTIDASE 1"/>
    <property type="match status" value="1"/>
</dbReference>
<comment type="subcellular location">
    <subcellularLocation>
        <location evidence="4">Cell membrane</location>
        <topology evidence="4">Peripheral membrane protein</topology>
        <orientation evidence="4">Cytoplasmic side</orientation>
    </subcellularLocation>
</comment>
<dbReference type="NCBIfam" id="TIGR01331">
    <property type="entry name" value="bisphos_cysQ"/>
    <property type="match status" value="1"/>
</dbReference>
<dbReference type="OrthoDB" id="9772456at2"/>
<keyword evidence="3 4" id="KW-0460">Magnesium</keyword>
<keyword evidence="2 4" id="KW-0479">Metal-binding</keyword>
<evidence type="ECO:0000256" key="2">
    <source>
        <dbReference type="ARBA" id="ARBA00022723"/>
    </source>
</evidence>
<evidence type="ECO:0000256" key="3">
    <source>
        <dbReference type="ARBA" id="ARBA00022842"/>
    </source>
</evidence>
<dbReference type="EC" id="3.1.3.7" evidence="4"/>
<dbReference type="GO" id="GO:0005886">
    <property type="term" value="C:plasma membrane"/>
    <property type="evidence" value="ECO:0007669"/>
    <property type="project" value="UniProtKB-SubCell"/>
</dbReference>
<feature type="binding site" evidence="4">
    <location>
        <position position="91"/>
    </location>
    <ligand>
        <name>Mg(2+)</name>
        <dbReference type="ChEBI" id="CHEBI:18420"/>
        <label>2</label>
    </ligand>
</feature>
<dbReference type="EMBL" id="DF968183">
    <property type="protein sequence ID" value="GAP44572.1"/>
    <property type="molecule type" value="Genomic_DNA"/>
</dbReference>
<evidence type="ECO:0000313" key="6">
    <source>
        <dbReference type="EMBL" id="GAP44572.1"/>
    </source>
</evidence>
<feature type="binding site" evidence="5">
    <location>
        <position position="68"/>
    </location>
    <ligand>
        <name>Mg(2+)</name>
        <dbReference type="ChEBI" id="CHEBI:18420"/>
        <label>1</label>
        <note>catalytic</note>
    </ligand>
</feature>
<feature type="binding site" evidence="4">
    <location>
        <position position="88"/>
    </location>
    <ligand>
        <name>Mg(2+)</name>
        <dbReference type="ChEBI" id="CHEBI:18420"/>
        <label>1</label>
    </ligand>
</feature>
<dbReference type="GO" id="GO:0008441">
    <property type="term" value="F:3'(2'),5'-bisphosphate nucleotidase activity"/>
    <property type="evidence" value="ECO:0007669"/>
    <property type="project" value="UniProtKB-UniRule"/>
</dbReference>
<dbReference type="Gene3D" id="3.30.540.10">
    <property type="entry name" value="Fructose-1,6-Bisphosphatase, subunit A, domain 1"/>
    <property type="match status" value="1"/>
</dbReference>
<feature type="binding site" evidence="4">
    <location>
        <position position="68"/>
    </location>
    <ligand>
        <name>substrate</name>
    </ligand>
</feature>
<dbReference type="GO" id="GO:0050427">
    <property type="term" value="P:3'-phosphoadenosine 5'-phosphosulfate metabolic process"/>
    <property type="evidence" value="ECO:0007669"/>
    <property type="project" value="TreeGrafter"/>
</dbReference>
<protein>
    <recommendedName>
        <fullName evidence="4">3'(2'),5'-bisphosphate nucleotidase CysQ</fullName>
        <ecNumber evidence="4">3.1.3.7</ecNumber>
    </recommendedName>
    <alternativeName>
        <fullName evidence="4">3'(2'),5-bisphosphonucleoside 3'(2')-phosphohydrolase</fullName>
    </alternativeName>
    <alternativeName>
        <fullName evidence="4">3'-phosphoadenosine 5'-phosphate phosphatase</fullName>
        <shortName evidence="4">PAP phosphatase</shortName>
    </alternativeName>
</protein>
<feature type="binding site" evidence="4">
    <location>
        <position position="232"/>
    </location>
    <ligand>
        <name>Mg(2+)</name>
        <dbReference type="ChEBI" id="CHEBI:18420"/>
        <label>2</label>
    </ligand>
</feature>
<feature type="binding site" evidence="4">
    <location>
        <position position="232"/>
    </location>
    <ligand>
        <name>substrate</name>
    </ligand>
</feature>
<dbReference type="GO" id="GO:0000103">
    <property type="term" value="P:sulfate assimilation"/>
    <property type="evidence" value="ECO:0007669"/>
    <property type="project" value="TreeGrafter"/>
</dbReference>
<feature type="binding site" evidence="5">
    <location>
        <position position="232"/>
    </location>
    <ligand>
        <name>Mg(2+)</name>
        <dbReference type="ChEBI" id="CHEBI:18420"/>
        <label>1</label>
        <note>catalytic</note>
    </ligand>
</feature>
<evidence type="ECO:0000256" key="1">
    <source>
        <dbReference type="ARBA" id="ARBA00001625"/>
    </source>
</evidence>
<keyword evidence="4" id="KW-0472">Membrane</keyword>
<dbReference type="AlphaFoldDB" id="A0A0S7BUJ0"/>
<dbReference type="InterPro" id="IPR020583">
    <property type="entry name" value="Inositol_monoP_metal-BS"/>
</dbReference>
<dbReference type="RefSeq" id="WP_062044094.1">
    <property type="nucleotide sequence ID" value="NZ_DF968183.1"/>
</dbReference>
<feature type="binding site" evidence="5">
    <location>
        <position position="88"/>
    </location>
    <ligand>
        <name>Mg(2+)</name>
        <dbReference type="ChEBI" id="CHEBI:18420"/>
        <label>1</label>
        <note>catalytic</note>
    </ligand>
</feature>
<keyword evidence="7" id="KW-1185">Reference proteome</keyword>
<comment type="function">
    <text evidence="4">Converts adenosine-3',5'-bisphosphate (PAP) to AMP.</text>
</comment>
<dbReference type="Proteomes" id="UP000053091">
    <property type="component" value="Unassembled WGS sequence"/>
</dbReference>
<feature type="binding site" evidence="5">
    <location>
        <position position="91"/>
    </location>
    <ligand>
        <name>Mg(2+)</name>
        <dbReference type="ChEBI" id="CHEBI:18420"/>
        <label>1</label>
        <note>catalytic</note>
    </ligand>
</feature>
<feature type="binding site" evidence="4">
    <location>
        <begin position="90"/>
        <end position="93"/>
    </location>
    <ligand>
        <name>substrate</name>
    </ligand>
</feature>
<dbReference type="InterPro" id="IPR000760">
    <property type="entry name" value="Inositol_monophosphatase-like"/>
</dbReference>
<feature type="binding site" evidence="4">
    <location>
        <position position="68"/>
    </location>
    <ligand>
        <name>Mg(2+)</name>
        <dbReference type="ChEBI" id="CHEBI:18420"/>
        <label>1</label>
    </ligand>
</feature>
<name>A0A0S7BUJ0_9BACT</name>
<dbReference type="InterPro" id="IPR006240">
    <property type="entry name" value="CysQ"/>
</dbReference>
<dbReference type="HAMAP" id="MF_02095">
    <property type="entry name" value="CysQ"/>
    <property type="match status" value="1"/>
</dbReference>
<reference evidence="6" key="1">
    <citation type="journal article" date="2015" name="Genome Announc.">
        <title>Draft Genome Sequence of Bacteroidales Strain TBC1, a Novel Isolate from a Methanogenic Wastewater Treatment System.</title>
        <authorList>
            <person name="Tourlousse D.M."/>
            <person name="Matsuura N."/>
            <person name="Sun L."/>
            <person name="Toyonaga M."/>
            <person name="Kuroda K."/>
            <person name="Ohashi A."/>
            <person name="Cruz R."/>
            <person name="Yamaguchi T."/>
            <person name="Sekiguchi Y."/>
        </authorList>
    </citation>
    <scope>NUCLEOTIDE SEQUENCE [LARGE SCALE GENOMIC DNA]</scope>
    <source>
        <strain evidence="6">TBC1</strain>
    </source>
</reference>
<keyword evidence="4" id="KW-0378">Hydrolase</keyword>
<proteinExistence type="inferred from homology"/>
<dbReference type="PATRIC" id="fig|1678841.3.peg.3081"/>
<sequence length="281" mass="31052">MHLPSTTDLLLTAIRTAYKAGKAILEIYNTSWETTWKTDLSPLTTADLRSHEVITADLHLTGIPVLSEEGAEVTSGTRMNWKRYWLVDPLDGTKEFINRNGEFTVNIALMAGNQPVAGVIYIPVAGSLYFGSKDLGSFRIEESLTGEDILEDTFSDLLQKSTKLPAIMNSGPLIVLASRSHPSSETAGIIQKIEQRNKDCRLLSAGSSLKFCHLAEGSADFYPRFGPTMEWDTAAGQAIAENAGIKVLTWPEMQVMRYNKPSLLNPWFIAFNPDRIDPSDL</sequence>
<feature type="binding site" evidence="5">
    <location>
        <position position="90"/>
    </location>
    <ligand>
        <name>Mg(2+)</name>
        <dbReference type="ChEBI" id="CHEBI:18420"/>
        <label>2</label>
    </ligand>
</feature>
<comment type="cofactor">
    <cofactor evidence="4 5">
        <name>Mg(2+)</name>
        <dbReference type="ChEBI" id="CHEBI:18420"/>
    </cofactor>
</comment>
<comment type="catalytic activity">
    <reaction evidence="1 4">
        <text>adenosine 3',5'-bisphosphate + H2O = AMP + phosphate</text>
        <dbReference type="Rhea" id="RHEA:10040"/>
        <dbReference type="ChEBI" id="CHEBI:15377"/>
        <dbReference type="ChEBI" id="CHEBI:43474"/>
        <dbReference type="ChEBI" id="CHEBI:58343"/>
        <dbReference type="ChEBI" id="CHEBI:456215"/>
        <dbReference type="EC" id="3.1.3.7"/>
    </reaction>
</comment>
<evidence type="ECO:0000313" key="7">
    <source>
        <dbReference type="Proteomes" id="UP000053091"/>
    </source>
</evidence>
<dbReference type="CDD" id="cd01638">
    <property type="entry name" value="CysQ"/>
    <property type="match status" value="1"/>
</dbReference>
<organism evidence="6">
    <name type="scientific">Lentimicrobium saccharophilum</name>
    <dbReference type="NCBI Taxonomy" id="1678841"/>
    <lineage>
        <taxon>Bacteria</taxon>
        <taxon>Pseudomonadati</taxon>
        <taxon>Bacteroidota</taxon>
        <taxon>Bacteroidia</taxon>
        <taxon>Bacteroidales</taxon>
        <taxon>Lentimicrobiaceae</taxon>
        <taxon>Lentimicrobium</taxon>
    </lineage>
</organism>
<dbReference type="InterPro" id="IPR050725">
    <property type="entry name" value="CysQ/Inositol_MonoPase"/>
</dbReference>
<gene>
    <name evidence="4" type="primary">cysQ</name>
    <name evidence="6" type="ORF">TBC1_12381</name>
</gene>
<accession>A0A0S7BUJ0</accession>
<dbReference type="Pfam" id="PF00459">
    <property type="entry name" value="Inositol_P"/>
    <property type="match status" value="1"/>
</dbReference>
<dbReference type="STRING" id="1678841.TBC1_12381"/>